<evidence type="ECO:0000313" key="3">
    <source>
        <dbReference type="Proteomes" id="UP001369815"/>
    </source>
</evidence>
<name>A0AAX6M8R7_9PEZI</name>
<dbReference type="PANTHER" id="PTHR42085">
    <property type="entry name" value="F-BOX DOMAIN-CONTAINING PROTEIN"/>
    <property type="match status" value="1"/>
</dbReference>
<dbReference type="AlphaFoldDB" id="A0AAX6M8R7"/>
<dbReference type="EMBL" id="JBANMG010000009">
    <property type="protein sequence ID" value="KAK6948873.1"/>
    <property type="molecule type" value="Genomic_DNA"/>
</dbReference>
<keyword evidence="3" id="KW-1185">Reference proteome</keyword>
<evidence type="ECO:0008006" key="4">
    <source>
        <dbReference type="Google" id="ProtNLM"/>
    </source>
</evidence>
<gene>
    <name evidence="2" type="ORF">Daesc_008944</name>
</gene>
<protein>
    <recommendedName>
        <fullName evidence="4">F-box domain-containing protein</fullName>
    </recommendedName>
</protein>
<organism evidence="2 3">
    <name type="scientific">Daldinia eschscholtzii</name>
    <dbReference type="NCBI Taxonomy" id="292717"/>
    <lineage>
        <taxon>Eukaryota</taxon>
        <taxon>Fungi</taxon>
        <taxon>Dikarya</taxon>
        <taxon>Ascomycota</taxon>
        <taxon>Pezizomycotina</taxon>
        <taxon>Sordariomycetes</taxon>
        <taxon>Xylariomycetidae</taxon>
        <taxon>Xylariales</taxon>
        <taxon>Hypoxylaceae</taxon>
        <taxon>Daldinia</taxon>
    </lineage>
</organism>
<evidence type="ECO:0000256" key="1">
    <source>
        <dbReference type="SAM" id="MobiDB-lite"/>
    </source>
</evidence>
<dbReference type="InterPro" id="IPR038883">
    <property type="entry name" value="AN11006-like"/>
</dbReference>
<comment type="caution">
    <text evidence="2">The sequence shown here is derived from an EMBL/GenBank/DDBJ whole genome shotgun (WGS) entry which is preliminary data.</text>
</comment>
<proteinExistence type="predicted"/>
<dbReference type="PANTHER" id="PTHR42085:SF2">
    <property type="entry name" value="F-BOX DOMAIN-CONTAINING PROTEIN"/>
    <property type="match status" value="1"/>
</dbReference>
<reference evidence="2 3" key="1">
    <citation type="journal article" date="2024" name="Front Chem Biol">
        <title>Unveiling the potential of Daldinia eschscholtzii MFLUCC 19-0629 through bioactivity and bioinformatics studies for enhanced sustainable agriculture production.</title>
        <authorList>
            <person name="Brooks S."/>
            <person name="Weaver J.A."/>
            <person name="Klomchit A."/>
            <person name="Alharthi S.A."/>
            <person name="Onlamun T."/>
            <person name="Nurani R."/>
            <person name="Vong T.K."/>
            <person name="Alberti F."/>
            <person name="Greco C."/>
        </authorList>
    </citation>
    <scope>NUCLEOTIDE SEQUENCE [LARGE SCALE GENOMIC DNA]</scope>
    <source>
        <strain evidence="2">MFLUCC 19-0629</strain>
    </source>
</reference>
<sequence length="450" mass="50815">MQLPAPEAAPSDVASCFPLRSYKYLVVLPPATSRGHLVRTLLPFFALSVVRYVNRYTVHSFNKNNIGRTAVSASVTDMLLEQFDDCDWVGGNVVAWGLGNCAERREITTRPVNNPDFKSLEPTTLNKETLSDFEALMLGEMSNDGCSEDEMDSATSSEDDGFFPFMELPLEIRLQIYRWVHLMTPIRLTQFAPWYPNPVYRAYHVKPLTMDTETDSSPPSFGTQEGIAGKQKPTTAERPQLLSPYRPNCCMPTSMLITNRQIYYESRHLPFLENEFVFVNWFTSGLWAARSFIKGLQPWQLAMRYARLELLSRDLIGRSLGDWRELCEAWAPGLKGLRLKILSGGGGGTSATGGIAWVVAGQPQKGAPTVRIRDSDGSVAEWIENGLKLLKRLRFLEVELSVADWDARTKLDWCRSLEETMNESKADTERHVRVCCVERIAQEGRRLVCL</sequence>
<dbReference type="Proteomes" id="UP001369815">
    <property type="component" value="Unassembled WGS sequence"/>
</dbReference>
<accession>A0AAX6M8R7</accession>
<evidence type="ECO:0000313" key="2">
    <source>
        <dbReference type="EMBL" id="KAK6948873.1"/>
    </source>
</evidence>
<feature type="region of interest" description="Disordered" evidence="1">
    <location>
        <begin position="212"/>
        <end position="235"/>
    </location>
</feature>